<proteinExistence type="predicted"/>
<protein>
    <recommendedName>
        <fullName evidence="3">F-box domain-containing protein</fullName>
    </recommendedName>
</protein>
<accession>A0A4Y7SQ30</accession>
<dbReference type="EMBL" id="QPFP01000073">
    <property type="protein sequence ID" value="TEB23821.1"/>
    <property type="molecule type" value="Genomic_DNA"/>
</dbReference>
<dbReference type="AlphaFoldDB" id="A0A4Y7SQ30"/>
<organism evidence="1 2">
    <name type="scientific">Coprinellus micaceus</name>
    <name type="common">Glistening ink-cap mushroom</name>
    <name type="synonym">Coprinus micaceus</name>
    <dbReference type="NCBI Taxonomy" id="71717"/>
    <lineage>
        <taxon>Eukaryota</taxon>
        <taxon>Fungi</taxon>
        <taxon>Dikarya</taxon>
        <taxon>Basidiomycota</taxon>
        <taxon>Agaricomycotina</taxon>
        <taxon>Agaricomycetes</taxon>
        <taxon>Agaricomycetidae</taxon>
        <taxon>Agaricales</taxon>
        <taxon>Agaricineae</taxon>
        <taxon>Psathyrellaceae</taxon>
        <taxon>Coprinellus</taxon>
    </lineage>
</organism>
<name>A0A4Y7SQ30_COPMI</name>
<evidence type="ECO:0000313" key="2">
    <source>
        <dbReference type="Proteomes" id="UP000298030"/>
    </source>
</evidence>
<reference evidence="1 2" key="1">
    <citation type="journal article" date="2019" name="Nat. Ecol. Evol.">
        <title>Megaphylogeny resolves global patterns of mushroom evolution.</title>
        <authorList>
            <person name="Varga T."/>
            <person name="Krizsan K."/>
            <person name="Foldi C."/>
            <person name="Dima B."/>
            <person name="Sanchez-Garcia M."/>
            <person name="Sanchez-Ramirez S."/>
            <person name="Szollosi G.J."/>
            <person name="Szarkandi J.G."/>
            <person name="Papp V."/>
            <person name="Albert L."/>
            <person name="Andreopoulos W."/>
            <person name="Angelini C."/>
            <person name="Antonin V."/>
            <person name="Barry K.W."/>
            <person name="Bougher N.L."/>
            <person name="Buchanan P."/>
            <person name="Buyck B."/>
            <person name="Bense V."/>
            <person name="Catcheside P."/>
            <person name="Chovatia M."/>
            <person name="Cooper J."/>
            <person name="Damon W."/>
            <person name="Desjardin D."/>
            <person name="Finy P."/>
            <person name="Geml J."/>
            <person name="Haridas S."/>
            <person name="Hughes K."/>
            <person name="Justo A."/>
            <person name="Karasinski D."/>
            <person name="Kautmanova I."/>
            <person name="Kiss B."/>
            <person name="Kocsube S."/>
            <person name="Kotiranta H."/>
            <person name="LaButti K.M."/>
            <person name="Lechner B.E."/>
            <person name="Liimatainen K."/>
            <person name="Lipzen A."/>
            <person name="Lukacs Z."/>
            <person name="Mihaltcheva S."/>
            <person name="Morgado L.N."/>
            <person name="Niskanen T."/>
            <person name="Noordeloos M.E."/>
            <person name="Ohm R.A."/>
            <person name="Ortiz-Santana B."/>
            <person name="Ovrebo C."/>
            <person name="Racz N."/>
            <person name="Riley R."/>
            <person name="Savchenko A."/>
            <person name="Shiryaev A."/>
            <person name="Soop K."/>
            <person name="Spirin V."/>
            <person name="Szebenyi C."/>
            <person name="Tomsovsky M."/>
            <person name="Tulloss R.E."/>
            <person name="Uehling J."/>
            <person name="Grigoriev I.V."/>
            <person name="Vagvolgyi C."/>
            <person name="Papp T."/>
            <person name="Martin F.M."/>
            <person name="Miettinen O."/>
            <person name="Hibbett D.S."/>
            <person name="Nagy L.G."/>
        </authorList>
    </citation>
    <scope>NUCLEOTIDE SEQUENCE [LARGE SCALE GENOMIC DNA]</scope>
    <source>
        <strain evidence="1 2">FP101781</strain>
    </source>
</reference>
<sequence>MSTSIKPELTMELITIVVHHTQDLEDGELLPSPFSNTRNQEAASDTLARIRRLLKKGLVSKTWHGAILDPRLWTTFLNANLCEDQFLRVVSCSGDLPVSIRFKAPPVIDADTPCETVSEKTVEAILTKLPQAEDLAIDLAEAQAETHREEMAKWMRLLERPVPNLHTLSLTGPTGRPLDLTSSPTSPPLFGRETPEVQHLYIMDIIIPPRTFAHLSSLSIGLKDVRLLADVIPPWIHLVKQGGIAGLRELEICGPILSRDTELFDPPWHPWWHDFDPIEVPPTIERFKIMGSAAACGYIADVISIPMTTSFMIEAICHSRCLEGSASSLTDYVTRQWGRVLCSEISLLFRPDTISWTLVSATRSATLTHTSSSPPVYQPMINAVYSNLNPLSILLDAPKPRRLTYRNRLEPLASDSTWLVLDVVVAGEDLQIQPGCLRPCQAPIYLGQLLESLKTIRSLNLKRYDIEWRSSGEPHAWCDAVGLFQYQGDVRGYALPGLQRIQLSQPRGGPGMTEKLQRAVMLYARERDLAVRVIPGV</sequence>
<evidence type="ECO:0008006" key="3">
    <source>
        <dbReference type="Google" id="ProtNLM"/>
    </source>
</evidence>
<comment type="caution">
    <text evidence="1">The sequence shown here is derived from an EMBL/GenBank/DDBJ whole genome shotgun (WGS) entry which is preliminary data.</text>
</comment>
<keyword evidence="2" id="KW-1185">Reference proteome</keyword>
<evidence type="ECO:0000313" key="1">
    <source>
        <dbReference type="EMBL" id="TEB23821.1"/>
    </source>
</evidence>
<dbReference type="Proteomes" id="UP000298030">
    <property type="component" value="Unassembled WGS sequence"/>
</dbReference>
<gene>
    <name evidence="1" type="ORF">FA13DRAFT_1778093</name>
</gene>